<dbReference type="AlphaFoldDB" id="A0A409X0J0"/>
<dbReference type="EMBL" id="NHYD01002901">
    <property type="protein sequence ID" value="PPQ84293.1"/>
    <property type="molecule type" value="Genomic_DNA"/>
</dbReference>
<reference evidence="2 3" key="1">
    <citation type="journal article" date="2018" name="Evol. Lett.">
        <title>Horizontal gene cluster transfer increased hallucinogenic mushroom diversity.</title>
        <authorList>
            <person name="Reynolds H.T."/>
            <person name="Vijayakumar V."/>
            <person name="Gluck-Thaler E."/>
            <person name="Korotkin H.B."/>
            <person name="Matheny P.B."/>
            <person name="Slot J.C."/>
        </authorList>
    </citation>
    <scope>NUCLEOTIDE SEQUENCE [LARGE SCALE GENOMIC DNA]</scope>
    <source>
        <strain evidence="2 3">2631</strain>
    </source>
</reference>
<sequence>MLDPLNFEIILNDFKPLATHKSAASTDDCYMLVTIAAKAVGVGLMEEEDIDTDAKGSHNVFGEGDHEQLS</sequence>
<evidence type="ECO:0000313" key="3">
    <source>
        <dbReference type="Proteomes" id="UP000283269"/>
    </source>
</evidence>
<proteinExistence type="predicted"/>
<comment type="caution">
    <text evidence="2">The sequence shown here is derived from an EMBL/GenBank/DDBJ whole genome shotgun (WGS) entry which is preliminary data.</text>
</comment>
<organism evidence="2 3">
    <name type="scientific">Psilocybe cyanescens</name>
    <dbReference type="NCBI Taxonomy" id="93625"/>
    <lineage>
        <taxon>Eukaryota</taxon>
        <taxon>Fungi</taxon>
        <taxon>Dikarya</taxon>
        <taxon>Basidiomycota</taxon>
        <taxon>Agaricomycotina</taxon>
        <taxon>Agaricomycetes</taxon>
        <taxon>Agaricomycetidae</taxon>
        <taxon>Agaricales</taxon>
        <taxon>Agaricineae</taxon>
        <taxon>Strophariaceae</taxon>
        <taxon>Psilocybe</taxon>
    </lineage>
</organism>
<evidence type="ECO:0000313" key="2">
    <source>
        <dbReference type="EMBL" id="PPQ84293.1"/>
    </source>
</evidence>
<feature type="region of interest" description="Disordered" evidence="1">
    <location>
        <begin position="51"/>
        <end position="70"/>
    </location>
</feature>
<name>A0A409X0J0_PSICY</name>
<evidence type="ECO:0000256" key="1">
    <source>
        <dbReference type="SAM" id="MobiDB-lite"/>
    </source>
</evidence>
<keyword evidence="3" id="KW-1185">Reference proteome</keyword>
<protein>
    <submittedName>
        <fullName evidence="2">Uncharacterized protein</fullName>
    </submittedName>
</protein>
<accession>A0A409X0J0</accession>
<dbReference type="InParanoid" id="A0A409X0J0"/>
<gene>
    <name evidence="2" type="ORF">CVT25_013231</name>
</gene>
<dbReference type="Proteomes" id="UP000283269">
    <property type="component" value="Unassembled WGS sequence"/>
</dbReference>